<evidence type="ECO:0000313" key="9">
    <source>
        <dbReference type="Proteomes" id="UP001567538"/>
    </source>
</evidence>
<dbReference type="PANTHER" id="PTHR19305:SF9">
    <property type="entry name" value="SYNAPTOSOMAL-ASSOCIATED PROTEIN 29"/>
    <property type="match status" value="1"/>
</dbReference>
<comment type="subcellular location">
    <subcellularLocation>
        <location evidence="1">Membrane</location>
    </subcellularLocation>
</comment>
<dbReference type="Proteomes" id="UP001567538">
    <property type="component" value="Unassembled WGS sequence"/>
</dbReference>
<keyword evidence="5" id="KW-0472">Membrane</keyword>
<evidence type="ECO:0000259" key="7">
    <source>
        <dbReference type="PROSITE" id="PS50192"/>
    </source>
</evidence>
<keyword evidence="3" id="KW-0813">Transport</keyword>
<dbReference type="SMART" id="SM00397">
    <property type="entry name" value="t_SNARE"/>
    <property type="match status" value="2"/>
</dbReference>
<dbReference type="GO" id="GO:0016192">
    <property type="term" value="P:vesicle-mediated transport"/>
    <property type="evidence" value="ECO:0007669"/>
    <property type="project" value="UniProtKB-ARBA"/>
</dbReference>
<evidence type="ECO:0000313" key="8">
    <source>
        <dbReference type="EMBL" id="KAL1541675.1"/>
    </source>
</evidence>
<accession>A0ABD1GC35</accession>
<keyword evidence="9" id="KW-1185">Reference proteome</keyword>
<reference evidence="8 9" key="1">
    <citation type="submission" date="2024-06" db="EMBL/GenBank/DDBJ databases">
        <title>A chromosome level genome sequence of Diviner's sage (Salvia divinorum).</title>
        <authorList>
            <person name="Ford S.A."/>
            <person name="Ro D.-K."/>
            <person name="Ness R.W."/>
            <person name="Phillips M.A."/>
        </authorList>
    </citation>
    <scope>NUCLEOTIDE SEQUENCE [LARGE SCALE GENOMIC DNA]</scope>
    <source>
        <strain evidence="8">SAF-2024a</strain>
        <tissue evidence="8">Leaf</tissue>
    </source>
</reference>
<gene>
    <name evidence="8" type="primary">SNAP29</name>
    <name evidence="8" type="ORF">AAHA92_25867</name>
</gene>
<comment type="caution">
    <text evidence="8">The sequence shown here is derived from an EMBL/GenBank/DDBJ whole genome shotgun (WGS) entry which is preliminary data.</text>
</comment>
<dbReference type="GO" id="GO:0016020">
    <property type="term" value="C:membrane"/>
    <property type="evidence" value="ECO:0007669"/>
    <property type="project" value="UniProtKB-SubCell"/>
</dbReference>
<dbReference type="GO" id="GO:0015031">
    <property type="term" value="P:protein transport"/>
    <property type="evidence" value="ECO:0007669"/>
    <property type="project" value="UniProtKB-KW"/>
</dbReference>
<keyword evidence="4" id="KW-0653">Protein transport</keyword>
<dbReference type="PANTHER" id="PTHR19305">
    <property type="entry name" value="SYNAPTOSOMAL ASSOCIATED PROTEIN"/>
    <property type="match status" value="1"/>
</dbReference>
<name>A0ABD1GC35_SALDI</name>
<feature type="domain" description="T-SNARE coiled-coil homology" evidence="7">
    <location>
        <begin position="354"/>
        <end position="416"/>
    </location>
</feature>
<feature type="region of interest" description="Disordered" evidence="6">
    <location>
        <begin position="1"/>
        <end position="156"/>
    </location>
</feature>
<dbReference type="EMBL" id="JBEAFC010000009">
    <property type="protein sequence ID" value="KAL1541675.1"/>
    <property type="molecule type" value="Genomic_DNA"/>
</dbReference>
<evidence type="ECO:0000256" key="1">
    <source>
        <dbReference type="ARBA" id="ARBA00004370"/>
    </source>
</evidence>
<evidence type="ECO:0000256" key="6">
    <source>
        <dbReference type="SAM" id="MobiDB-lite"/>
    </source>
</evidence>
<organism evidence="8 9">
    <name type="scientific">Salvia divinorum</name>
    <name type="common">Maria pastora</name>
    <name type="synonym">Diviner's sage</name>
    <dbReference type="NCBI Taxonomy" id="28513"/>
    <lineage>
        <taxon>Eukaryota</taxon>
        <taxon>Viridiplantae</taxon>
        <taxon>Streptophyta</taxon>
        <taxon>Embryophyta</taxon>
        <taxon>Tracheophyta</taxon>
        <taxon>Spermatophyta</taxon>
        <taxon>Magnoliopsida</taxon>
        <taxon>eudicotyledons</taxon>
        <taxon>Gunneridae</taxon>
        <taxon>Pentapetalae</taxon>
        <taxon>asterids</taxon>
        <taxon>lamiids</taxon>
        <taxon>Lamiales</taxon>
        <taxon>Lamiaceae</taxon>
        <taxon>Nepetoideae</taxon>
        <taxon>Mentheae</taxon>
        <taxon>Salviinae</taxon>
        <taxon>Salvia</taxon>
        <taxon>Salvia subgen. Calosphace</taxon>
    </lineage>
</organism>
<evidence type="ECO:0000256" key="4">
    <source>
        <dbReference type="ARBA" id="ARBA00022927"/>
    </source>
</evidence>
<feature type="compositionally biased region" description="Polar residues" evidence="6">
    <location>
        <begin position="41"/>
        <end position="65"/>
    </location>
</feature>
<dbReference type="InterPro" id="IPR000727">
    <property type="entry name" value="T_SNARE_dom"/>
</dbReference>
<feature type="compositionally biased region" description="Polar residues" evidence="6">
    <location>
        <begin position="141"/>
        <end position="153"/>
    </location>
</feature>
<dbReference type="GO" id="GO:0061025">
    <property type="term" value="P:membrane fusion"/>
    <property type="evidence" value="ECO:0007669"/>
    <property type="project" value="UniProtKB-ARBA"/>
</dbReference>
<dbReference type="FunFam" id="1.20.5.110:FF:000040">
    <property type="entry name" value="SNAP25 homologous protein SNAP33"/>
    <property type="match status" value="1"/>
</dbReference>
<dbReference type="CDD" id="cd15861">
    <property type="entry name" value="SNARE_SNAP25N_23N_29N_SEC9N"/>
    <property type="match status" value="1"/>
</dbReference>
<dbReference type="CDD" id="cd15841">
    <property type="entry name" value="SNARE_Qc"/>
    <property type="match status" value="1"/>
</dbReference>
<dbReference type="FunFam" id="1.20.5.110:FF:000031">
    <property type="entry name" value="SNAP25 homologous protein SNAP33"/>
    <property type="match status" value="1"/>
</dbReference>
<proteinExistence type="inferred from homology"/>
<feature type="compositionally biased region" description="Low complexity" evidence="6">
    <location>
        <begin position="113"/>
        <end position="129"/>
    </location>
</feature>
<dbReference type="SUPFAM" id="SSF58038">
    <property type="entry name" value="SNARE fusion complex"/>
    <property type="match status" value="2"/>
</dbReference>
<feature type="region of interest" description="Disordered" evidence="6">
    <location>
        <begin position="187"/>
        <end position="213"/>
    </location>
</feature>
<comment type="similarity">
    <text evidence="2">Belongs to the SNAP-25 family.</text>
</comment>
<dbReference type="Gene3D" id="1.20.5.110">
    <property type="match status" value="2"/>
</dbReference>
<evidence type="ECO:0000256" key="3">
    <source>
        <dbReference type="ARBA" id="ARBA00022448"/>
    </source>
</evidence>
<protein>
    <submittedName>
        <fullName evidence="8">Helical region found in SNAREs</fullName>
    </submittedName>
</protein>
<evidence type="ECO:0000256" key="5">
    <source>
        <dbReference type="ARBA" id="ARBA00023136"/>
    </source>
</evidence>
<dbReference type="InterPro" id="IPR044766">
    <property type="entry name" value="NPSN/SNAP25-like_N_SNARE"/>
</dbReference>
<sequence>MHSVKKSPMPGVSKHTSGDTRRPVYNPSSNPFDSDDEMENKQTSKISGRTSSEPSLFTSNLTTNHSVKKSPLHGSSKQSSGDARRPVNKPSSNPFDSDDELENKQTPKISGRTSSEPSSLSASNLSTNHSVKKSPLRGLSKHTSGPSSNPYDSDNNELADKKIATIPGRISFEPSSLFASNLSTNHFDDEERNSSSSSQRRYKNGFSDSGGLENQSIQELENYAAYRAEETTKAVNNCLKIAGDIRETASETLVTLHQQGEQIAKTHMVAAEIDHDLSMGEKLLGSLGGMFSKTWKPKKMRSITGPVITRDDLVQRKSNHLEQRERLGLTSASKECTRTRTPTPEPASAMQKVEVEKAKQDDAFSDLSNILGDLKEMAIDMGSEIDRQNKGMDHFQDDVEELSFRVKGANQRTRHLLRK</sequence>
<evidence type="ECO:0000256" key="2">
    <source>
        <dbReference type="ARBA" id="ARBA00009480"/>
    </source>
</evidence>
<dbReference type="AlphaFoldDB" id="A0ABD1GC35"/>
<dbReference type="PROSITE" id="PS50192">
    <property type="entry name" value="T_SNARE"/>
    <property type="match status" value="1"/>
</dbReference>